<feature type="region of interest" description="Disordered" evidence="1">
    <location>
        <begin position="155"/>
        <end position="179"/>
    </location>
</feature>
<reference evidence="2 3" key="1">
    <citation type="journal article" date="2008" name="Nature">
        <title>The genome of Laccaria bicolor provides insights into mycorrhizal symbiosis.</title>
        <authorList>
            <person name="Martin F."/>
            <person name="Aerts A."/>
            <person name="Ahren D."/>
            <person name="Brun A."/>
            <person name="Danchin E.G.J."/>
            <person name="Duchaussoy F."/>
            <person name="Gibon J."/>
            <person name="Kohler A."/>
            <person name="Lindquist E."/>
            <person name="Pereda V."/>
            <person name="Salamov A."/>
            <person name="Shapiro H.J."/>
            <person name="Wuyts J."/>
            <person name="Blaudez D."/>
            <person name="Buee M."/>
            <person name="Brokstein P."/>
            <person name="Canbaeck B."/>
            <person name="Cohen D."/>
            <person name="Courty P.E."/>
            <person name="Coutinho P.M."/>
            <person name="Delaruelle C."/>
            <person name="Detter J.C."/>
            <person name="Deveau A."/>
            <person name="DiFazio S."/>
            <person name="Duplessis S."/>
            <person name="Fraissinet-Tachet L."/>
            <person name="Lucic E."/>
            <person name="Frey-Klett P."/>
            <person name="Fourrey C."/>
            <person name="Feussner I."/>
            <person name="Gay G."/>
            <person name="Grimwood J."/>
            <person name="Hoegger P.J."/>
            <person name="Jain P."/>
            <person name="Kilaru S."/>
            <person name="Labbe J."/>
            <person name="Lin Y.C."/>
            <person name="Legue V."/>
            <person name="Le Tacon F."/>
            <person name="Marmeisse R."/>
            <person name="Melayah D."/>
            <person name="Montanini B."/>
            <person name="Muratet M."/>
            <person name="Nehls U."/>
            <person name="Niculita-Hirzel H."/>
            <person name="Oudot-Le Secq M.P."/>
            <person name="Peter M."/>
            <person name="Quesneville H."/>
            <person name="Rajashekar B."/>
            <person name="Reich M."/>
            <person name="Rouhier N."/>
            <person name="Schmutz J."/>
            <person name="Yin T."/>
            <person name="Chalot M."/>
            <person name="Henrissat B."/>
            <person name="Kuees U."/>
            <person name="Lucas S."/>
            <person name="Van de Peer Y."/>
            <person name="Podila G.K."/>
            <person name="Polle A."/>
            <person name="Pukkila P.J."/>
            <person name="Richardson P.M."/>
            <person name="Rouze P."/>
            <person name="Sanders I.R."/>
            <person name="Stajich J.E."/>
            <person name="Tunlid A."/>
            <person name="Tuskan G."/>
            <person name="Grigoriev I.V."/>
        </authorList>
    </citation>
    <scope>NUCLEOTIDE SEQUENCE [LARGE SCALE GENOMIC DNA]</scope>
    <source>
        <strain evidence="3">S238N-H82 / ATCC MYA-4686</strain>
    </source>
</reference>
<evidence type="ECO:0000313" key="2">
    <source>
        <dbReference type="EMBL" id="EDR07127.1"/>
    </source>
</evidence>
<dbReference type="HOGENOM" id="CLU_1053971_0_0_1"/>
<organism evidence="3">
    <name type="scientific">Laccaria bicolor (strain S238N-H82 / ATCC MYA-4686)</name>
    <name type="common">Bicoloured deceiver</name>
    <name type="synonym">Laccaria laccata var. bicolor</name>
    <dbReference type="NCBI Taxonomy" id="486041"/>
    <lineage>
        <taxon>Eukaryota</taxon>
        <taxon>Fungi</taxon>
        <taxon>Dikarya</taxon>
        <taxon>Basidiomycota</taxon>
        <taxon>Agaricomycotina</taxon>
        <taxon>Agaricomycetes</taxon>
        <taxon>Agaricomycetidae</taxon>
        <taxon>Agaricales</taxon>
        <taxon>Agaricineae</taxon>
        <taxon>Hydnangiaceae</taxon>
        <taxon>Laccaria</taxon>
    </lineage>
</organism>
<dbReference type="AlphaFoldDB" id="B0DDP5"/>
<feature type="compositionally biased region" description="Polar residues" evidence="1">
    <location>
        <begin position="117"/>
        <end position="136"/>
    </location>
</feature>
<sequence>MPMFEGASGVTVSGGSFNDVAGDMTINDSSSHTTNQGSFNVTNETHNSGNNNFSRNDFSRNRTHNVHAGTVNNFDGAKNVNTGTNYGAHPSVIVRYINQNDHRGAMPSREPYAPQMYNYQPSRGQGSRPPNHQAYSTPPAGYYYPEQEHYHNDYQRHADGRPRGAPRYQGHAPYPPPPQGYYRYQVDPRDEEMLNGTMEGPYPGDDAFNDIYGRDEGEEFNPYGAYPPSAEGYMPASYPRRNPDVVASAPSTSYASSQSGPPRMNSNNPFLKATSKDKDRS</sequence>
<gene>
    <name evidence="2" type="ORF">LACBIDRAFT_328080</name>
</gene>
<evidence type="ECO:0000313" key="3">
    <source>
        <dbReference type="Proteomes" id="UP000001194"/>
    </source>
</evidence>
<dbReference type="GeneID" id="6077837"/>
<dbReference type="OrthoDB" id="10462177at2759"/>
<feature type="compositionally biased region" description="Low complexity" evidence="1">
    <location>
        <begin position="247"/>
        <end position="262"/>
    </location>
</feature>
<protein>
    <submittedName>
        <fullName evidence="2">Predicted protein</fullName>
    </submittedName>
</protein>
<name>B0DDP5_LACBS</name>
<feature type="region of interest" description="Disordered" evidence="1">
    <location>
        <begin position="102"/>
        <end position="140"/>
    </location>
</feature>
<proteinExistence type="predicted"/>
<dbReference type="EMBL" id="DS547105">
    <property type="protein sequence ID" value="EDR07127.1"/>
    <property type="molecule type" value="Genomic_DNA"/>
</dbReference>
<dbReference type="KEGG" id="lbc:LACBIDRAFT_328080"/>
<accession>B0DDP5</accession>
<dbReference type="InParanoid" id="B0DDP5"/>
<dbReference type="RefSeq" id="XP_001882058.1">
    <property type="nucleotide sequence ID" value="XM_001882023.1"/>
</dbReference>
<feature type="region of interest" description="Disordered" evidence="1">
    <location>
        <begin position="211"/>
        <end position="281"/>
    </location>
</feature>
<evidence type="ECO:0000256" key="1">
    <source>
        <dbReference type="SAM" id="MobiDB-lite"/>
    </source>
</evidence>
<dbReference type="Proteomes" id="UP000001194">
    <property type="component" value="Unassembled WGS sequence"/>
</dbReference>
<feature type="compositionally biased region" description="Polar residues" evidence="1">
    <location>
        <begin position="28"/>
        <end position="46"/>
    </location>
</feature>
<keyword evidence="3" id="KW-1185">Reference proteome</keyword>
<feature type="region of interest" description="Disordered" evidence="1">
    <location>
        <begin position="28"/>
        <end position="50"/>
    </location>
</feature>